<keyword evidence="5" id="KW-0472">Membrane</keyword>
<evidence type="ECO:0000256" key="1">
    <source>
        <dbReference type="ARBA" id="ARBA00004635"/>
    </source>
</evidence>
<evidence type="ECO:0000256" key="2">
    <source>
        <dbReference type="ARBA" id="ARBA00007886"/>
    </source>
</evidence>
<dbReference type="InterPro" id="IPR038501">
    <property type="entry name" value="Spore_GerAC_C_sf"/>
</dbReference>
<dbReference type="InterPro" id="IPR008844">
    <property type="entry name" value="Spore_GerAC-like"/>
</dbReference>
<evidence type="ECO:0000256" key="5">
    <source>
        <dbReference type="ARBA" id="ARBA00023136"/>
    </source>
</evidence>
<gene>
    <name evidence="10" type="ORF">AWH48_02270</name>
</gene>
<keyword evidence="7" id="KW-0449">Lipoprotein</keyword>
<dbReference type="Pfam" id="PF05504">
    <property type="entry name" value="Spore_GerAC"/>
    <property type="match status" value="1"/>
</dbReference>
<dbReference type="EMBL" id="LQWZ01000012">
    <property type="protein sequence ID" value="OAH57859.1"/>
    <property type="molecule type" value="Genomic_DNA"/>
</dbReference>
<evidence type="ECO:0000256" key="6">
    <source>
        <dbReference type="ARBA" id="ARBA00023139"/>
    </source>
</evidence>
<dbReference type="PROSITE" id="PS51257">
    <property type="entry name" value="PROKAR_LIPOPROTEIN"/>
    <property type="match status" value="1"/>
</dbReference>
<comment type="caution">
    <text evidence="10">The sequence shown here is derived from an EMBL/GenBank/DDBJ whole genome shotgun (WGS) entry which is preliminary data.</text>
</comment>
<sequence>MKKWIGLGLGLSCLLLAGCWDERQLKERSIIFGAAIDAPSKEEIAYTVSIPQPGNEQKPASTKQVVTETGRTVRESARKIDRKVSSVVEVGKMRVLLISKESIQHDIYPLLDALYRNASSPLNSKIIITEGKAESFFRNEIKGEPLYSGYYENMIESAEDLTMVPKTNLQRFASPLFDKNDGEAAMAPLIAFNKEEKMAEVKGTVLFNDRRIAGELSVAETTVLLLMNDEKRKEAMLTFQVEKEEPISIQVEEIKRKMKLHMPKDGPASVDLSYQIRYRVTDYPPGHLEEQKVVKKVNKKISDEIKQSMDKTMDKIKEAESDVLGIGLSISAKDPDRFKQLKWENAYPELKVKIHVNAEIIESGITF</sequence>
<dbReference type="InterPro" id="IPR046953">
    <property type="entry name" value="Spore_GerAC-like_C"/>
</dbReference>
<accession>A0A177KWW5</accession>
<dbReference type="Gene3D" id="3.30.300.210">
    <property type="entry name" value="Nutrient germinant receptor protein C, domain 3"/>
    <property type="match status" value="1"/>
</dbReference>
<evidence type="ECO:0000256" key="3">
    <source>
        <dbReference type="ARBA" id="ARBA00022544"/>
    </source>
</evidence>
<evidence type="ECO:0000313" key="10">
    <source>
        <dbReference type="EMBL" id="OAH57859.1"/>
    </source>
</evidence>
<keyword evidence="6" id="KW-0564">Palmitate</keyword>
<dbReference type="OrthoDB" id="2370124at2"/>
<dbReference type="Proteomes" id="UP000077271">
    <property type="component" value="Unassembled WGS sequence"/>
</dbReference>
<protein>
    <submittedName>
        <fullName evidence="10">Uncharacterized protein</fullName>
    </submittedName>
</protein>
<evidence type="ECO:0000259" key="9">
    <source>
        <dbReference type="Pfam" id="PF25198"/>
    </source>
</evidence>
<evidence type="ECO:0000259" key="8">
    <source>
        <dbReference type="Pfam" id="PF05504"/>
    </source>
</evidence>
<dbReference type="Pfam" id="PF25198">
    <property type="entry name" value="Spore_GerAC_N"/>
    <property type="match status" value="1"/>
</dbReference>
<dbReference type="NCBIfam" id="TIGR02887">
    <property type="entry name" value="spore_ger_x_C"/>
    <property type="match status" value="1"/>
</dbReference>
<organism evidence="10 11">
    <name type="scientific">Domibacillus aminovorans</name>
    <dbReference type="NCBI Taxonomy" id="29332"/>
    <lineage>
        <taxon>Bacteria</taxon>
        <taxon>Bacillati</taxon>
        <taxon>Bacillota</taxon>
        <taxon>Bacilli</taxon>
        <taxon>Bacillales</taxon>
        <taxon>Bacillaceae</taxon>
        <taxon>Domibacillus</taxon>
    </lineage>
</organism>
<keyword evidence="4" id="KW-0732">Signal</keyword>
<comment type="subcellular location">
    <subcellularLocation>
        <location evidence="1">Membrane</location>
        <topology evidence="1">Lipid-anchor</topology>
    </subcellularLocation>
</comment>
<comment type="similarity">
    <text evidence="2">Belongs to the GerABKC lipoprotein family.</text>
</comment>
<dbReference type="PANTHER" id="PTHR35789">
    <property type="entry name" value="SPORE GERMINATION PROTEIN B3"/>
    <property type="match status" value="1"/>
</dbReference>
<name>A0A177KWW5_9BACI</name>
<dbReference type="GO" id="GO:0009847">
    <property type="term" value="P:spore germination"/>
    <property type="evidence" value="ECO:0007669"/>
    <property type="project" value="InterPro"/>
</dbReference>
<dbReference type="GO" id="GO:0016020">
    <property type="term" value="C:membrane"/>
    <property type="evidence" value="ECO:0007669"/>
    <property type="project" value="UniProtKB-SubCell"/>
</dbReference>
<dbReference type="RefSeq" id="WP_063974764.1">
    <property type="nucleotide sequence ID" value="NZ_LQWZ01000012.1"/>
</dbReference>
<feature type="domain" description="Spore germination protein N-terminal" evidence="9">
    <location>
        <begin position="21"/>
        <end position="190"/>
    </location>
</feature>
<feature type="domain" description="Spore germination GerAC-like C-terminal" evidence="8">
    <location>
        <begin position="203"/>
        <end position="364"/>
    </location>
</feature>
<evidence type="ECO:0000256" key="4">
    <source>
        <dbReference type="ARBA" id="ARBA00022729"/>
    </source>
</evidence>
<dbReference type="PANTHER" id="PTHR35789:SF1">
    <property type="entry name" value="SPORE GERMINATION PROTEIN B3"/>
    <property type="match status" value="1"/>
</dbReference>
<dbReference type="InterPro" id="IPR057336">
    <property type="entry name" value="GerAC_N"/>
</dbReference>
<evidence type="ECO:0000256" key="7">
    <source>
        <dbReference type="ARBA" id="ARBA00023288"/>
    </source>
</evidence>
<evidence type="ECO:0000313" key="11">
    <source>
        <dbReference type="Proteomes" id="UP000077271"/>
    </source>
</evidence>
<proteinExistence type="inferred from homology"/>
<keyword evidence="3" id="KW-0309">Germination</keyword>
<reference evidence="10 11" key="1">
    <citation type="submission" date="2016-01" db="EMBL/GenBank/DDBJ databases">
        <title>Investigation of taxonomic status of Bacillus aminovorans.</title>
        <authorList>
            <person name="Verma A."/>
            <person name="Pal Y."/>
            <person name="Krishnamurthi S."/>
        </authorList>
    </citation>
    <scope>NUCLEOTIDE SEQUENCE [LARGE SCALE GENOMIC DNA]</scope>
    <source>
        <strain evidence="10 11">DSM 4337</strain>
    </source>
</reference>
<dbReference type="AlphaFoldDB" id="A0A177KWW5"/>